<keyword evidence="3" id="KW-1185">Reference proteome</keyword>
<feature type="region of interest" description="Disordered" evidence="1">
    <location>
        <begin position="221"/>
        <end position="253"/>
    </location>
</feature>
<gene>
    <name evidence="2" type="ORF">Cgig2_016116</name>
</gene>
<name>A0A9Q1QMC1_9CARY</name>
<reference evidence="2" key="1">
    <citation type="submission" date="2022-04" db="EMBL/GenBank/DDBJ databases">
        <title>Carnegiea gigantea Genome sequencing and assembly v2.</title>
        <authorList>
            <person name="Copetti D."/>
            <person name="Sanderson M.J."/>
            <person name="Burquez A."/>
            <person name="Wojciechowski M.F."/>
        </authorList>
    </citation>
    <scope>NUCLEOTIDE SEQUENCE</scope>
    <source>
        <strain evidence="2">SGP5-SGP5p</strain>
        <tissue evidence="2">Aerial part</tissue>
    </source>
</reference>
<sequence length="253" mass="27795">MMFCVGFSHRHQRWAAGKGPLLPIGLIQPFVSLASALGVCLHVFRGTMPSRSHLTVPGAFPHSVANVGANRLTFWGTGKADQGLWRMGLVCLKRSITTMARVESAIEAPNGETVNGYKLEVTWVKFQKRSASKPRKQSNKLEAPNGNLEVVGNDVHEGLSDNSKTITQPLHDAHNRPIFVGEFPYQAPSCGSSIEDGEEVTSASLRPFDYTIEMDIQLQEKREMAKYSNKGKKSGNKNSRPIHNSPTPTEIAK</sequence>
<dbReference type="EMBL" id="JAKOGI010000048">
    <property type="protein sequence ID" value="KAJ8446806.1"/>
    <property type="molecule type" value="Genomic_DNA"/>
</dbReference>
<accession>A0A9Q1QMC1</accession>
<organism evidence="2 3">
    <name type="scientific">Carnegiea gigantea</name>
    <dbReference type="NCBI Taxonomy" id="171969"/>
    <lineage>
        <taxon>Eukaryota</taxon>
        <taxon>Viridiplantae</taxon>
        <taxon>Streptophyta</taxon>
        <taxon>Embryophyta</taxon>
        <taxon>Tracheophyta</taxon>
        <taxon>Spermatophyta</taxon>
        <taxon>Magnoliopsida</taxon>
        <taxon>eudicotyledons</taxon>
        <taxon>Gunneridae</taxon>
        <taxon>Pentapetalae</taxon>
        <taxon>Caryophyllales</taxon>
        <taxon>Cactineae</taxon>
        <taxon>Cactaceae</taxon>
        <taxon>Cactoideae</taxon>
        <taxon>Echinocereeae</taxon>
        <taxon>Carnegiea</taxon>
    </lineage>
</organism>
<dbReference type="OrthoDB" id="1744124at2759"/>
<dbReference type="Proteomes" id="UP001153076">
    <property type="component" value="Unassembled WGS sequence"/>
</dbReference>
<comment type="caution">
    <text evidence="2">The sequence shown here is derived from an EMBL/GenBank/DDBJ whole genome shotgun (WGS) entry which is preliminary data.</text>
</comment>
<evidence type="ECO:0000256" key="1">
    <source>
        <dbReference type="SAM" id="MobiDB-lite"/>
    </source>
</evidence>
<proteinExistence type="predicted"/>
<protein>
    <submittedName>
        <fullName evidence="2">Uncharacterized protein</fullName>
    </submittedName>
</protein>
<dbReference type="AlphaFoldDB" id="A0A9Q1QMC1"/>
<evidence type="ECO:0000313" key="3">
    <source>
        <dbReference type="Proteomes" id="UP001153076"/>
    </source>
</evidence>
<evidence type="ECO:0000313" key="2">
    <source>
        <dbReference type="EMBL" id="KAJ8446806.1"/>
    </source>
</evidence>
<feature type="compositionally biased region" description="Polar residues" evidence="1">
    <location>
        <begin position="241"/>
        <end position="253"/>
    </location>
</feature>